<name>A0ABQ2B3W4_9MICO</name>
<accession>A0ABQ2B3W4</accession>
<feature type="region of interest" description="Disordered" evidence="1">
    <location>
        <begin position="1"/>
        <end position="55"/>
    </location>
</feature>
<feature type="transmembrane region" description="Helical" evidence="2">
    <location>
        <begin position="136"/>
        <end position="154"/>
    </location>
</feature>
<dbReference type="Proteomes" id="UP000632535">
    <property type="component" value="Unassembled WGS sequence"/>
</dbReference>
<keyword evidence="2" id="KW-0472">Membrane</keyword>
<dbReference type="RefSeq" id="WP_188522463.1">
    <property type="nucleotide sequence ID" value="NZ_BMDG01000003.1"/>
</dbReference>
<keyword evidence="4" id="KW-1185">Reference proteome</keyword>
<dbReference type="EMBL" id="BMDG01000003">
    <property type="protein sequence ID" value="GGI05950.1"/>
    <property type="molecule type" value="Genomic_DNA"/>
</dbReference>
<proteinExistence type="predicted"/>
<sequence>MSDPRHGDGRHEPTADPASVPPSVPPADPPADPAQQPGTVPTSEPAGAWDAPAPASGGRLSLDLRRYWVGATTTVVVCGLVGLAASVIFDQAFDLGLLGPFGGSAAAWTLAGALFALFAAAVLQLLVVVAPRPQMFFGWLVGVVTVILAVAPFTGDPEPVPALVTALVWVLLGVAASSMLSAVLGRTLVRPGRPATR</sequence>
<keyword evidence="2" id="KW-1133">Transmembrane helix</keyword>
<evidence type="ECO:0000313" key="4">
    <source>
        <dbReference type="Proteomes" id="UP000632535"/>
    </source>
</evidence>
<feature type="compositionally biased region" description="Pro residues" evidence="1">
    <location>
        <begin position="19"/>
        <end position="32"/>
    </location>
</feature>
<protein>
    <submittedName>
        <fullName evidence="3">Uncharacterized protein</fullName>
    </submittedName>
</protein>
<feature type="transmembrane region" description="Helical" evidence="2">
    <location>
        <begin position="67"/>
        <end position="88"/>
    </location>
</feature>
<gene>
    <name evidence="3" type="ORF">GCM10007368_08710</name>
</gene>
<comment type="caution">
    <text evidence="3">The sequence shown here is derived from an EMBL/GenBank/DDBJ whole genome shotgun (WGS) entry which is preliminary data.</text>
</comment>
<evidence type="ECO:0000256" key="2">
    <source>
        <dbReference type="SAM" id="Phobius"/>
    </source>
</evidence>
<feature type="transmembrane region" description="Helical" evidence="2">
    <location>
        <begin position="166"/>
        <end position="189"/>
    </location>
</feature>
<reference evidence="4" key="1">
    <citation type="journal article" date="2019" name="Int. J. Syst. Evol. Microbiol.">
        <title>The Global Catalogue of Microorganisms (GCM) 10K type strain sequencing project: providing services to taxonomists for standard genome sequencing and annotation.</title>
        <authorList>
            <consortium name="The Broad Institute Genomics Platform"/>
            <consortium name="The Broad Institute Genome Sequencing Center for Infectious Disease"/>
            <person name="Wu L."/>
            <person name="Ma J."/>
        </authorList>
    </citation>
    <scope>NUCLEOTIDE SEQUENCE [LARGE SCALE GENOMIC DNA]</scope>
    <source>
        <strain evidence="4">CCM 8653</strain>
    </source>
</reference>
<evidence type="ECO:0000313" key="3">
    <source>
        <dbReference type="EMBL" id="GGI05950.1"/>
    </source>
</evidence>
<organism evidence="3 4">
    <name type="scientific">Isoptericola cucumis</name>
    <dbReference type="NCBI Taxonomy" id="1776856"/>
    <lineage>
        <taxon>Bacteria</taxon>
        <taxon>Bacillati</taxon>
        <taxon>Actinomycetota</taxon>
        <taxon>Actinomycetes</taxon>
        <taxon>Micrococcales</taxon>
        <taxon>Promicromonosporaceae</taxon>
        <taxon>Isoptericola</taxon>
    </lineage>
</organism>
<feature type="transmembrane region" description="Helical" evidence="2">
    <location>
        <begin position="108"/>
        <end position="129"/>
    </location>
</feature>
<keyword evidence="2" id="KW-0812">Transmembrane</keyword>
<feature type="compositionally biased region" description="Basic and acidic residues" evidence="1">
    <location>
        <begin position="1"/>
        <end position="14"/>
    </location>
</feature>
<evidence type="ECO:0000256" key="1">
    <source>
        <dbReference type="SAM" id="MobiDB-lite"/>
    </source>
</evidence>